<dbReference type="OrthoDB" id="2018619at2759"/>
<name>A0A8H6YFR3_9AGAR</name>
<feature type="domain" description="Glyoxal oxidase N-terminal" evidence="9">
    <location>
        <begin position="650"/>
        <end position="1046"/>
    </location>
</feature>
<dbReference type="InterPro" id="IPR015202">
    <property type="entry name" value="GO-like_E_set"/>
</dbReference>
<dbReference type="SUPFAM" id="SSF81296">
    <property type="entry name" value="E set domains"/>
    <property type="match status" value="1"/>
</dbReference>
<feature type="transmembrane region" description="Helical" evidence="8">
    <location>
        <begin position="509"/>
        <end position="528"/>
    </location>
</feature>
<keyword evidence="4" id="KW-0732">Signal</keyword>
<evidence type="ECO:0000256" key="3">
    <source>
        <dbReference type="ARBA" id="ARBA00022692"/>
    </source>
</evidence>
<keyword evidence="6 8" id="KW-0472">Membrane</keyword>
<dbReference type="CDD" id="cd11482">
    <property type="entry name" value="SLC-NCS1sbd_NRT1-like"/>
    <property type="match status" value="1"/>
</dbReference>
<proteinExistence type="inferred from homology"/>
<dbReference type="InterPro" id="IPR001248">
    <property type="entry name" value="Pur-cyt_permease"/>
</dbReference>
<organism evidence="11 12">
    <name type="scientific">Mycena venus</name>
    <dbReference type="NCBI Taxonomy" id="2733690"/>
    <lineage>
        <taxon>Eukaryota</taxon>
        <taxon>Fungi</taxon>
        <taxon>Dikarya</taxon>
        <taxon>Basidiomycota</taxon>
        <taxon>Agaricomycotina</taxon>
        <taxon>Agaricomycetes</taxon>
        <taxon>Agaricomycetidae</taxon>
        <taxon>Agaricales</taxon>
        <taxon>Marasmiineae</taxon>
        <taxon>Mycenaceae</taxon>
        <taxon>Mycena</taxon>
    </lineage>
</organism>
<feature type="transmembrane region" description="Helical" evidence="8">
    <location>
        <begin position="353"/>
        <end position="371"/>
    </location>
</feature>
<keyword evidence="3 8" id="KW-0812">Transmembrane</keyword>
<evidence type="ECO:0000259" key="9">
    <source>
        <dbReference type="Pfam" id="PF07250"/>
    </source>
</evidence>
<feature type="region of interest" description="Disordered" evidence="7">
    <location>
        <begin position="551"/>
        <end position="578"/>
    </location>
</feature>
<dbReference type="InterPro" id="IPR045225">
    <property type="entry name" value="Uracil/uridine/allantoin_perm"/>
</dbReference>
<dbReference type="GO" id="GO:0015205">
    <property type="term" value="F:nucleobase transmembrane transporter activity"/>
    <property type="evidence" value="ECO:0007669"/>
    <property type="project" value="TreeGrafter"/>
</dbReference>
<feature type="transmembrane region" description="Helical" evidence="8">
    <location>
        <begin position="470"/>
        <end position="497"/>
    </location>
</feature>
<comment type="subcellular location">
    <subcellularLocation>
        <location evidence="1">Membrane</location>
        <topology evidence="1">Multi-pass membrane protein</topology>
    </subcellularLocation>
</comment>
<evidence type="ECO:0000313" key="11">
    <source>
        <dbReference type="EMBL" id="KAF7360345.1"/>
    </source>
</evidence>
<dbReference type="InterPro" id="IPR009880">
    <property type="entry name" value="Glyoxal_oxidase_N"/>
</dbReference>
<dbReference type="EMBL" id="JACAZI010000005">
    <property type="protein sequence ID" value="KAF7360345.1"/>
    <property type="molecule type" value="Genomic_DNA"/>
</dbReference>
<gene>
    <name evidence="11" type="ORF">MVEN_00764100</name>
</gene>
<dbReference type="CDD" id="cd02851">
    <property type="entry name" value="E_set_GO_C"/>
    <property type="match status" value="1"/>
</dbReference>
<sequence>MGLLQRLEVAHEPGLTHSQLFLTNEDLQPVPEEKRTWAGYNFFAFWVADSFNVNTWMIVSSMVQLGLSWWQAWICVWIGYGIVSPFIVLNARPGAIFHVTFPVVARTSFGLYGSLWTTFNRAAMACIWYGVQASIGGSCMLVMLRAMWPSVNNIPNTHASEPPPRLVGHDHERLPLLAARDWTRTGDPQIYGLLMYNVKPKREVFRLYIRRPEIWHSPVRHLFTVKSIVAPTAGITFFIWCIVKAKGVGPIIRQPSTLHGSELSWAMVSSLMSCISNMATLVTNAPDFASRAKTPSAALLPQLISVPLTFSLVSFIGIIVSSSSVTIYGEAIWSPIDLLGKFLDDNPSHATRFGVWFISASFIIAQLGYLYSRLITNISANSVSAGCDLTALFPRFINIRRGGYIAAIVGLCMLPWNLLKSSNSFTSYLSAYSVFLSSIAGVMITEYYMIRKGHYRVADLYHSRRDGWYWYTYGINFRAYAAYIAGILINVVGFAGATGRTVPLAATRIYQMSFFTGFGVSALTYWLLTRAVPVRGMYSAFEEVDVSKDEIEEHDDGSFSEENHEGRKGNGKGEVRSHPAPREMIRLGSLLSLAYLLFPGAAVPAAPSWKFELKGNSGVIGLEAIVVSPTLVVMFDKATNDPLKTPDGKVAWGALWNLETNKAKPLKLLTDSFCASGALLSNGTMVSVGGNIPAPADVNQTGAYDGRMGLRLFGPCLDPNGEGEGCTIFEDLDNLKLAETRWYTSTARIFDGSLMIVGGIHESTPFYNDDPVNSFEFFPKKDGGIPRPSAFLERSLPVNLFPRVFALPDGKVFMLANNQTIIYDVEANTETILPDLPNGQRVSNPFDGTAALLPLSPPLYIPEVLACGGSTKSDTTPVEELSAQDPATSQCARITLTPAGIKKGWSVEHMPQGRMMPEMVLLPNGEVLIINGGATGYAAVASIGVTFGPSNAANPIGKPILYNPSASLGNRMTQEGLPTTDIARMYHSTVTLTPQVWSRASADPLISHLCSNILLAGNNPNGNFTIFPPGEPGFSSELRVQTLDPPFMSLARPTLLNVPSKIAFNSRFTIGIDIPAGVSTSSIKVALMDLGFSTHAFHSSGRLVFMDFVLSPNKRSLTITSPPNNRVYPPGPAYIFVTVGDRTSVGAHVMIGSGANPPVPDQGIRRPGL</sequence>
<dbReference type="Gene3D" id="2.60.40.10">
    <property type="entry name" value="Immunoglobulins"/>
    <property type="match status" value="1"/>
</dbReference>
<protein>
    <recommendedName>
        <fullName evidence="13">Glyoxal oxidase</fullName>
    </recommendedName>
</protein>
<feature type="transmembrane region" description="Helical" evidence="8">
    <location>
        <begin position="69"/>
        <end position="89"/>
    </location>
</feature>
<feature type="transmembrane region" description="Helical" evidence="8">
    <location>
        <begin position="431"/>
        <end position="450"/>
    </location>
</feature>
<evidence type="ECO:0000256" key="8">
    <source>
        <dbReference type="SAM" id="Phobius"/>
    </source>
</evidence>
<dbReference type="Gene3D" id="2.130.10.80">
    <property type="entry name" value="Galactose oxidase/kelch, beta-propeller"/>
    <property type="match status" value="1"/>
</dbReference>
<evidence type="ECO:0000256" key="7">
    <source>
        <dbReference type="SAM" id="MobiDB-lite"/>
    </source>
</evidence>
<feature type="domain" description="Galactose oxidase-like Early set" evidence="10">
    <location>
        <begin position="1052"/>
        <end position="1151"/>
    </location>
</feature>
<evidence type="ECO:0000259" key="10">
    <source>
        <dbReference type="Pfam" id="PF09118"/>
    </source>
</evidence>
<dbReference type="Gene3D" id="1.10.4160.10">
    <property type="entry name" value="Hydantoin permease"/>
    <property type="match status" value="1"/>
</dbReference>
<dbReference type="AlphaFoldDB" id="A0A8H6YFR3"/>
<comment type="similarity">
    <text evidence="2">Belongs to the purine-cytosine permease (2.A.39) family.</text>
</comment>
<keyword evidence="12" id="KW-1185">Reference proteome</keyword>
<feature type="transmembrane region" description="Helical" evidence="8">
    <location>
        <begin position="402"/>
        <end position="419"/>
    </location>
</feature>
<reference evidence="11" key="1">
    <citation type="submission" date="2020-05" db="EMBL/GenBank/DDBJ databases">
        <title>Mycena genomes resolve the evolution of fungal bioluminescence.</title>
        <authorList>
            <person name="Tsai I.J."/>
        </authorList>
    </citation>
    <scope>NUCLEOTIDE SEQUENCE</scope>
    <source>
        <strain evidence="11">CCC161011</strain>
    </source>
</reference>
<feature type="transmembrane region" description="Helical" evidence="8">
    <location>
        <begin position="42"/>
        <end position="63"/>
    </location>
</feature>
<dbReference type="InterPro" id="IPR013783">
    <property type="entry name" value="Ig-like_fold"/>
</dbReference>
<dbReference type="InterPro" id="IPR011043">
    <property type="entry name" value="Gal_Oxase/kelch_b-propeller"/>
</dbReference>
<dbReference type="Pfam" id="PF02133">
    <property type="entry name" value="Transp_cyt_pur"/>
    <property type="match status" value="2"/>
</dbReference>
<dbReference type="Pfam" id="PF09118">
    <property type="entry name" value="GO-like_E_set"/>
    <property type="match status" value="1"/>
</dbReference>
<evidence type="ECO:0000256" key="6">
    <source>
        <dbReference type="ARBA" id="ARBA00023136"/>
    </source>
</evidence>
<dbReference type="SUPFAM" id="SSF50965">
    <property type="entry name" value="Galactose oxidase, central domain"/>
    <property type="match status" value="1"/>
</dbReference>
<dbReference type="InterPro" id="IPR014756">
    <property type="entry name" value="Ig_E-set"/>
</dbReference>
<feature type="compositionally biased region" description="Basic and acidic residues" evidence="7">
    <location>
        <begin position="561"/>
        <end position="578"/>
    </location>
</feature>
<comment type="caution">
    <text evidence="11">The sequence shown here is derived from an EMBL/GenBank/DDBJ whole genome shotgun (WGS) entry which is preliminary data.</text>
</comment>
<accession>A0A8H6YFR3</accession>
<dbReference type="GO" id="GO:0005886">
    <property type="term" value="C:plasma membrane"/>
    <property type="evidence" value="ECO:0007669"/>
    <property type="project" value="TreeGrafter"/>
</dbReference>
<evidence type="ECO:0000256" key="4">
    <source>
        <dbReference type="ARBA" id="ARBA00022729"/>
    </source>
</evidence>
<feature type="transmembrane region" description="Helical" evidence="8">
    <location>
        <begin position="303"/>
        <end position="333"/>
    </location>
</feature>
<dbReference type="InterPro" id="IPR037293">
    <property type="entry name" value="Gal_Oxidase_central_sf"/>
</dbReference>
<dbReference type="PANTHER" id="PTHR30618">
    <property type="entry name" value="NCS1 FAMILY PURINE/PYRIMIDINE TRANSPORTER"/>
    <property type="match status" value="1"/>
</dbReference>
<dbReference type="Pfam" id="PF07250">
    <property type="entry name" value="Glyoxal_oxid_N"/>
    <property type="match status" value="1"/>
</dbReference>
<evidence type="ECO:0000256" key="5">
    <source>
        <dbReference type="ARBA" id="ARBA00022989"/>
    </source>
</evidence>
<evidence type="ECO:0000256" key="2">
    <source>
        <dbReference type="ARBA" id="ARBA00008974"/>
    </source>
</evidence>
<dbReference type="PANTHER" id="PTHR30618:SF2">
    <property type="entry name" value="ALLANTOIN PERMEASE-RELATED"/>
    <property type="match status" value="1"/>
</dbReference>
<evidence type="ECO:0000256" key="1">
    <source>
        <dbReference type="ARBA" id="ARBA00004141"/>
    </source>
</evidence>
<evidence type="ECO:0000313" key="12">
    <source>
        <dbReference type="Proteomes" id="UP000620124"/>
    </source>
</evidence>
<feature type="transmembrane region" description="Helical" evidence="8">
    <location>
        <begin position="587"/>
        <end position="606"/>
    </location>
</feature>
<evidence type="ECO:0008006" key="13">
    <source>
        <dbReference type="Google" id="ProtNLM"/>
    </source>
</evidence>
<feature type="transmembrane region" description="Helical" evidence="8">
    <location>
        <begin position="223"/>
        <end position="243"/>
    </location>
</feature>
<keyword evidence="5 8" id="KW-1133">Transmembrane helix</keyword>
<feature type="transmembrane region" description="Helical" evidence="8">
    <location>
        <begin position="122"/>
        <end position="144"/>
    </location>
</feature>
<dbReference type="Proteomes" id="UP000620124">
    <property type="component" value="Unassembled WGS sequence"/>
</dbReference>